<dbReference type="InterPro" id="IPR019787">
    <property type="entry name" value="Znf_PHD-finger"/>
</dbReference>
<feature type="compositionally biased region" description="Basic residues" evidence="6">
    <location>
        <begin position="1422"/>
        <end position="1432"/>
    </location>
</feature>
<feature type="region of interest" description="Disordered" evidence="6">
    <location>
        <begin position="387"/>
        <end position="412"/>
    </location>
</feature>
<dbReference type="EMBL" id="CAKASE010000045">
    <property type="protein sequence ID" value="CAG9560176.1"/>
    <property type="molecule type" value="Genomic_DNA"/>
</dbReference>
<feature type="compositionally biased region" description="Basic and acidic residues" evidence="6">
    <location>
        <begin position="1345"/>
        <end position="1413"/>
    </location>
</feature>
<dbReference type="InterPro" id="IPR019786">
    <property type="entry name" value="Zinc_finger_PHD-type_CS"/>
</dbReference>
<evidence type="ECO:0000259" key="7">
    <source>
        <dbReference type="PROSITE" id="PS50016"/>
    </source>
</evidence>
<feature type="domain" description="PHD-type" evidence="7">
    <location>
        <begin position="745"/>
        <end position="793"/>
    </location>
</feature>
<feature type="region of interest" description="Disordered" evidence="6">
    <location>
        <begin position="1739"/>
        <end position="1764"/>
    </location>
</feature>
<organism evidence="9 10">
    <name type="scientific">Danaus chrysippus</name>
    <name type="common">African queen</name>
    <dbReference type="NCBI Taxonomy" id="151541"/>
    <lineage>
        <taxon>Eukaryota</taxon>
        <taxon>Metazoa</taxon>
        <taxon>Ecdysozoa</taxon>
        <taxon>Arthropoda</taxon>
        <taxon>Hexapoda</taxon>
        <taxon>Insecta</taxon>
        <taxon>Pterygota</taxon>
        <taxon>Neoptera</taxon>
        <taxon>Endopterygota</taxon>
        <taxon>Lepidoptera</taxon>
        <taxon>Glossata</taxon>
        <taxon>Ditrysia</taxon>
        <taxon>Papilionoidea</taxon>
        <taxon>Nymphalidae</taxon>
        <taxon>Danainae</taxon>
        <taxon>Danaini</taxon>
        <taxon>Danaina</taxon>
        <taxon>Danaus</taxon>
        <taxon>Anosia</taxon>
    </lineage>
</organism>
<feature type="region of interest" description="Disordered" evidence="6">
    <location>
        <begin position="1558"/>
        <end position="1597"/>
    </location>
</feature>
<dbReference type="PANTHER" id="PTHR46462">
    <property type="entry name" value="UPSET, ISOFORM A"/>
    <property type="match status" value="1"/>
</dbReference>
<sequence>MLFSACQRHQNMNHRSGKTYKMRTFDNGYGPTTSSDNIYEHVLDHKLIDTMDISSVRTPVLRAVTLSPTQDPEPDSTNPESIIQSIHKDKKDIEYHITKRCETEMSIDPLPRIVSIEETTYDNVGHIAYHSIQETDDVGNGNYVENATLIPAPLNAAIVQNVTKLPQNFTINVDATVGNITAIQNVSQDVTGNQTLWLPTILATSAATDSKSEEDRPPGVSQIIITSESYVNDVSHSGRRTNIITETNYISRPKTSKVQILSNISLPKNSNYSQQYIAQGKEVNTPVYGTQNHVYKLNTNVVSQKHLNSTMLSTKPPKSQSLIGATLSPSVINNSPIKNVPYGHTYSKSTNLNKVNNGANVNAITATTGNTQCHILSRVVSGPNKISVHSGRKSVNTFKGSKNSAASQKNQSRSIKIIQQTGSAHKSENKSWSANNATYKNQGTSYGVIESNTSKVIQKVGSPTHKNQQTMTLQKVPKGERLVLQSPCGPVLLSTAPLSSSLPKGPHYIQSGSTPNLRYVQTYGPDNQLSTVSQVSANQQLTAQILQSLSQPKLILQSPTQIQPVKNNVIQPPLVEEPADIKPVNQKRIVFGDKSTLLTADDIIGMEERPNLSEELRRYSYQPLAFVMLDHTYALPAQKQPTVSTPTTTISSVSPVISSPPTTTAPMSPMKSSPITTASQEAAAPIPTSAIVAPTTTAQSSLTYKSSTQDDDTASVISSIEGERRPPAPGGSDTETAPEGEEEGKTRCICDFTHDDGYMICCDRCGEWQHVDCMGIDRNNIPDAYMCELCQPRTIDRRHARAIQLRKREELSALGASDSDSSECSRPPGQRRKRLLTVTTYTNTSGSCVTTYNSNLPVLPPLPQPTVSPLPKRGPKRPKKAEVVRKCTKRKLTEKRVKRKKEMLLNRSKYNNTIPSSQSHWRDLYELAMTNHYSPELRAKIMKYSSKLGSTPNMASAITAHLCTTVPHAGGKILIATKELKDNTPVIELRGKYMLSNQHRPQLQNTARAGSQKPGPFVFFYRLPKDNTQICIDTRTYGNEARFVRRSCKPNAELQHCIVKGALHVYLVSITDIPSNTEITVGHDTNGSKQPCACGNPKHCKVNGLSVMVPRKSLDYPQREKSKRSRCYSSSSPVSPPPAPVVPTVKDIPAPFSPKCEKKSPLKYEYPPMSPVKEPPVLSLDYNPATLKFDLFQDFKQENQEFDLTAKEEMKSDLDEPDFIKIEPKVEEPIPEPEEEPEPETIPVPAEPEPEPVTEESLETKEEMLLSPPPPPPPPEEPEQEPEPEPELDPEPEPEPEVDRKDEEQSTEFKSEAERPVTRELAAKSACHDRSARSSRTTCVNQESLDYKTDDSQDKLPTKTSKDKDKRKMTREERKMEAIMKAFERLEKAQQRKQEVKERQKRRESDPHPHTEKEEEDDLNLSKKRKKRKGRARTASQSNRRRLNSADSDMVTSGDEAQAMSPRAPSRQDQALPSTETDRPHEAAEDLGLSPACLLVEAAVGSVESAFKLPKTKKTMATEWIGRSPERTPSPYTSPYRPALVSAPSLESLVRVASTMIGDLSGTPDYHEEQSPPRTPGRDRNRPPKKARRITRSNPAEITEAIPVQHSAKKRWLRQAISEESDSPNVETFVPESPPNEMVTPLKKRRMARESLSCEQNPIVPCNDETSPILTSEDSPVKDDSLCLARQYKRNMMDMYSRDRTRSDSGQGSDDQCNIDHDVLNVNIQGAHDTEHIRRIIGVPTSEDDPPPADTLNNNNLEHEDRLYDKDVPMDIDNTVITHTKIEAGDLLTHSPTDKANSSQSADTSGNSSPQRDEMDDIQKKIHSFHTENIMILKSRNKKTPKEKRKKVNLNFDLNMVDDRVSIQLRTDDDSSSKSSEMNGDEPDDKLHVAPENIPLPPVESIPLPAPETIPLPEEPAPLALIASPETIPLPEETMKPLKPANRDREPPDALSFTTRFNSTGLFSGIFSNMAHKYRAQADGCINENIPSMALIKNAIDRTTSLESSLYDKEGAGQVDELRSVQEILTRVNNMDSNNSVLLSGVLRGAGAAGGAPGGGATTLRYGARANDPRLHPPPQDKPKPVRRKLSISEYRLRHKCVEGGEWVGAEGGEEEGSRSSASLSPQRLDAAAALAADELEQRLHRDLAAHQPKGVFDAQPTASERQRENLSSRLRREFGLALPEEEHHEHDPSKRCDR</sequence>
<feature type="region of interest" description="Disordered" evidence="6">
    <location>
        <begin position="2048"/>
        <end position="2085"/>
    </location>
</feature>
<dbReference type="PANTHER" id="PTHR46462:SF3">
    <property type="entry name" value="UPSET, ISOFORM A"/>
    <property type="match status" value="1"/>
</dbReference>
<dbReference type="SMART" id="SM00249">
    <property type="entry name" value="PHD"/>
    <property type="match status" value="1"/>
</dbReference>
<feature type="region of interest" description="Disordered" evidence="6">
    <location>
        <begin position="2104"/>
        <end position="2126"/>
    </location>
</feature>
<dbReference type="SUPFAM" id="SSF57903">
    <property type="entry name" value="FYVE/PHD zinc finger"/>
    <property type="match status" value="1"/>
</dbReference>
<evidence type="ECO:0000313" key="10">
    <source>
        <dbReference type="Proteomes" id="UP000789524"/>
    </source>
</evidence>
<dbReference type="InterPro" id="IPR001214">
    <property type="entry name" value="SET_dom"/>
</dbReference>
<dbReference type="CDD" id="cd10529">
    <property type="entry name" value="SET_SETD5-like"/>
    <property type="match status" value="1"/>
</dbReference>
<dbReference type="InterPro" id="IPR013083">
    <property type="entry name" value="Znf_RING/FYVE/PHD"/>
</dbReference>
<dbReference type="GO" id="GO:0070210">
    <property type="term" value="C:Rpd3L-Expanded complex"/>
    <property type="evidence" value="ECO:0007669"/>
    <property type="project" value="TreeGrafter"/>
</dbReference>
<dbReference type="SMART" id="SM00317">
    <property type="entry name" value="SET"/>
    <property type="match status" value="1"/>
</dbReference>
<dbReference type="PROSITE" id="PS50280">
    <property type="entry name" value="SET"/>
    <property type="match status" value="1"/>
</dbReference>
<feature type="region of interest" description="Disordered" evidence="6">
    <location>
        <begin position="701"/>
        <end position="744"/>
    </location>
</feature>
<evidence type="ECO:0000256" key="2">
    <source>
        <dbReference type="ARBA" id="ARBA00022771"/>
    </source>
</evidence>
<dbReference type="InterPro" id="IPR001965">
    <property type="entry name" value="Znf_PHD"/>
</dbReference>
<feature type="region of interest" description="Disordered" evidence="6">
    <location>
        <begin position="1204"/>
        <end position="1486"/>
    </location>
</feature>
<feature type="compositionally biased region" description="Low complexity" evidence="6">
    <location>
        <begin position="641"/>
        <end position="674"/>
    </location>
</feature>
<feature type="compositionally biased region" description="Gly residues" evidence="6">
    <location>
        <begin position="2048"/>
        <end position="2057"/>
    </location>
</feature>
<keyword evidence="4" id="KW-0156">Chromatin regulator</keyword>
<feature type="compositionally biased region" description="Basic and acidic residues" evidence="6">
    <location>
        <begin position="1565"/>
        <end position="1582"/>
    </location>
</feature>
<feature type="region of interest" description="Disordered" evidence="6">
    <location>
        <begin position="640"/>
        <end position="682"/>
    </location>
</feature>
<reference evidence="9" key="1">
    <citation type="submission" date="2021-09" db="EMBL/GenBank/DDBJ databases">
        <authorList>
            <person name="Martin H S."/>
        </authorList>
    </citation>
    <scope>NUCLEOTIDE SEQUENCE</scope>
</reference>
<dbReference type="Pfam" id="PF00856">
    <property type="entry name" value="SET"/>
    <property type="match status" value="1"/>
</dbReference>
<evidence type="ECO:0000256" key="6">
    <source>
        <dbReference type="SAM" id="MobiDB-lite"/>
    </source>
</evidence>
<keyword evidence="1" id="KW-0479">Metal-binding</keyword>
<keyword evidence="10" id="KW-1185">Reference proteome</keyword>
<dbReference type="GO" id="GO:0008270">
    <property type="term" value="F:zinc ion binding"/>
    <property type="evidence" value="ECO:0007669"/>
    <property type="project" value="UniProtKB-KW"/>
</dbReference>
<feature type="compositionally biased region" description="Basic and acidic residues" evidence="6">
    <location>
        <begin position="2067"/>
        <end position="2080"/>
    </location>
</feature>
<dbReference type="Gene3D" id="2.170.270.10">
    <property type="entry name" value="SET domain"/>
    <property type="match status" value="1"/>
</dbReference>
<feature type="region of interest" description="Disordered" evidence="6">
    <location>
        <begin position="1616"/>
        <end position="1640"/>
    </location>
</feature>
<evidence type="ECO:0000256" key="3">
    <source>
        <dbReference type="ARBA" id="ARBA00022833"/>
    </source>
</evidence>
<feature type="compositionally biased region" description="Acidic residues" evidence="6">
    <location>
        <begin position="1248"/>
        <end position="1257"/>
    </location>
</feature>
<dbReference type="FunFam" id="3.30.40.10:FF:000150">
    <property type="entry name" value="Inactive histone-lysine N-methyltransferase 2E"/>
    <property type="match status" value="1"/>
</dbReference>
<evidence type="ECO:0000313" key="9">
    <source>
        <dbReference type="EMBL" id="CAG9560176.1"/>
    </source>
</evidence>
<evidence type="ECO:0000259" key="8">
    <source>
        <dbReference type="PROSITE" id="PS50280"/>
    </source>
</evidence>
<dbReference type="GO" id="GO:0008170">
    <property type="term" value="F:N-methyltransferase activity"/>
    <property type="evidence" value="ECO:0007669"/>
    <property type="project" value="UniProtKB-ARBA"/>
</dbReference>
<evidence type="ECO:0000256" key="5">
    <source>
        <dbReference type="PROSITE-ProRule" id="PRU00146"/>
    </source>
</evidence>
<dbReference type="GO" id="GO:0008757">
    <property type="term" value="F:S-adenosylmethionine-dependent methyltransferase activity"/>
    <property type="evidence" value="ECO:0007669"/>
    <property type="project" value="UniProtKB-ARBA"/>
</dbReference>
<feature type="compositionally biased region" description="Polar residues" evidence="6">
    <location>
        <begin position="1334"/>
        <end position="1344"/>
    </location>
</feature>
<dbReference type="Gene3D" id="3.30.40.10">
    <property type="entry name" value="Zinc/RING finger domain, C3HC4 (zinc finger)"/>
    <property type="match status" value="1"/>
</dbReference>
<feature type="compositionally biased region" description="Polar residues" evidence="6">
    <location>
        <begin position="1790"/>
        <end position="1810"/>
    </location>
</feature>
<feature type="region of interest" description="Disordered" evidence="6">
    <location>
        <begin position="1783"/>
        <end position="1814"/>
    </location>
</feature>
<feature type="compositionally biased region" description="Acidic residues" evidence="6">
    <location>
        <begin position="1276"/>
        <end position="1296"/>
    </location>
</feature>
<dbReference type="SUPFAM" id="SSF82199">
    <property type="entry name" value="SET domain"/>
    <property type="match status" value="1"/>
</dbReference>
<feature type="compositionally biased region" description="Basic and acidic residues" evidence="6">
    <location>
        <begin position="1863"/>
        <end position="1872"/>
    </location>
</feature>
<keyword evidence="3" id="KW-0862">Zinc</keyword>
<keyword evidence="2 5" id="KW-0863">Zinc-finger</keyword>
<feature type="region of interest" description="Disordered" evidence="6">
    <location>
        <begin position="1113"/>
        <end position="1142"/>
    </location>
</feature>
<feature type="compositionally biased region" description="Basic and acidic residues" evidence="6">
    <location>
        <begin position="1297"/>
        <end position="1332"/>
    </location>
</feature>
<gene>
    <name evidence="9" type="ORF">DCHRY22_LOCUS1891</name>
</gene>
<comment type="caution">
    <text evidence="9">The sequence shown here is derived from an EMBL/GenBank/DDBJ whole genome shotgun (WGS) entry which is preliminary data.</text>
</comment>
<accession>A0A8J2QFF7</accession>
<feature type="domain" description="SET" evidence="8">
    <location>
        <begin position="952"/>
        <end position="1084"/>
    </location>
</feature>
<dbReference type="OrthoDB" id="1928087at2759"/>
<dbReference type="InterPro" id="IPR046341">
    <property type="entry name" value="SET_dom_sf"/>
</dbReference>
<feature type="compositionally biased region" description="Basic and acidic residues" evidence="6">
    <location>
        <begin position="2161"/>
        <end position="2195"/>
    </location>
</feature>
<dbReference type="CDD" id="cd15550">
    <property type="entry name" value="PHD_MLL5"/>
    <property type="match status" value="1"/>
</dbReference>
<dbReference type="InterPro" id="IPR011011">
    <property type="entry name" value="Znf_FYVE_PHD"/>
</dbReference>
<evidence type="ECO:0000256" key="1">
    <source>
        <dbReference type="ARBA" id="ARBA00022723"/>
    </source>
</evidence>
<evidence type="ECO:0000256" key="4">
    <source>
        <dbReference type="ARBA" id="ARBA00022853"/>
    </source>
</evidence>
<dbReference type="GO" id="GO:0006325">
    <property type="term" value="P:chromatin organization"/>
    <property type="evidence" value="ECO:0007669"/>
    <property type="project" value="UniProtKB-KW"/>
</dbReference>
<dbReference type="Proteomes" id="UP000789524">
    <property type="component" value="Unassembled WGS sequence"/>
</dbReference>
<dbReference type="PROSITE" id="PS01359">
    <property type="entry name" value="ZF_PHD_1"/>
    <property type="match status" value="1"/>
</dbReference>
<dbReference type="Pfam" id="PF20826">
    <property type="entry name" value="PHD_5"/>
    <property type="match status" value="1"/>
</dbReference>
<feature type="region of interest" description="Disordered" evidence="6">
    <location>
        <begin position="860"/>
        <end position="881"/>
    </location>
</feature>
<dbReference type="PROSITE" id="PS50016">
    <property type="entry name" value="ZF_PHD_2"/>
    <property type="match status" value="1"/>
</dbReference>
<feature type="region of interest" description="Disordered" evidence="6">
    <location>
        <begin position="1863"/>
        <end position="1887"/>
    </location>
</feature>
<feature type="compositionally biased region" description="Polar residues" evidence="6">
    <location>
        <begin position="393"/>
        <end position="412"/>
    </location>
</feature>
<dbReference type="GO" id="GO:0008276">
    <property type="term" value="F:protein methyltransferase activity"/>
    <property type="evidence" value="ECO:0007669"/>
    <property type="project" value="UniProtKB-ARBA"/>
</dbReference>
<dbReference type="GO" id="GO:0006355">
    <property type="term" value="P:regulation of DNA-templated transcription"/>
    <property type="evidence" value="ECO:0007669"/>
    <property type="project" value="TreeGrafter"/>
</dbReference>
<dbReference type="GO" id="GO:0034967">
    <property type="term" value="C:Set3 complex"/>
    <property type="evidence" value="ECO:0007669"/>
    <property type="project" value="TreeGrafter"/>
</dbReference>
<proteinExistence type="predicted"/>
<feature type="compositionally biased region" description="Acidic residues" evidence="6">
    <location>
        <begin position="1229"/>
        <end position="1239"/>
    </location>
</feature>
<feature type="compositionally biased region" description="Basic and acidic residues" evidence="6">
    <location>
        <begin position="1204"/>
        <end position="1228"/>
    </location>
</feature>
<protein>
    <submittedName>
        <fullName evidence="9">(African queen) hypothetical protein</fullName>
    </submittedName>
</protein>
<feature type="region of interest" description="Disordered" evidence="6">
    <location>
        <begin position="2140"/>
        <end position="2195"/>
    </location>
</feature>
<name>A0A8J2QFF7_9NEOP</name>